<keyword evidence="14" id="KW-1185">Reference proteome</keyword>
<evidence type="ECO:0000259" key="12">
    <source>
        <dbReference type="Pfam" id="PF12693"/>
    </source>
</evidence>
<keyword evidence="6" id="KW-0812">Transmembrane</keyword>
<evidence type="ECO:0000259" key="11">
    <source>
        <dbReference type="Pfam" id="PF05134"/>
    </source>
</evidence>
<keyword evidence="5" id="KW-0997">Cell inner membrane</keyword>
<keyword evidence="7 10" id="KW-0653">Protein transport</keyword>
<dbReference type="Gene3D" id="3.30.420.370">
    <property type="match status" value="1"/>
</dbReference>
<feature type="domain" description="GspL periplasmic" evidence="12">
    <location>
        <begin position="249"/>
        <end position="399"/>
    </location>
</feature>
<dbReference type="GO" id="GO:0015628">
    <property type="term" value="P:protein secretion by the type II secretion system"/>
    <property type="evidence" value="ECO:0007669"/>
    <property type="project" value="InterPro"/>
</dbReference>
<dbReference type="InterPro" id="IPR043129">
    <property type="entry name" value="ATPase_NBD"/>
</dbReference>
<evidence type="ECO:0000256" key="1">
    <source>
        <dbReference type="ARBA" id="ARBA00004377"/>
    </source>
</evidence>
<dbReference type="AlphaFoldDB" id="A0AA37RW85"/>
<protein>
    <recommendedName>
        <fullName evidence="10">Type II secretion system protein L</fullName>
        <shortName evidence="10">T2SS protein L</shortName>
    </recommendedName>
</protein>
<keyword evidence="8" id="KW-1133">Transmembrane helix</keyword>
<evidence type="ECO:0000256" key="10">
    <source>
        <dbReference type="PIRNR" id="PIRNR015761"/>
    </source>
</evidence>
<evidence type="ECO:0000256" key="7">
    <source>
        <dbReference type="ARBA" id="ARBA00022927"/>
    </source>
</evidence>
<keyword evidence="4" id="KW-1003">Cell membrane</keyword>
<dbReference type="CDD" id="cd24017">
    <property type="entry name" value="ASKHA_T2SSL_N"/>
    <property type="match status" value="1"/>
</dbReference>
<name>A0AA37RW85_9GAMM</name>
<comment type="similarity">
    <text evidence="2 10">Belongs to the GSP L family.</text>
</comment>
<feature type="domain" description="GspL cytoplasmic actin-ATPase-like" evidence="11">
    <location>
        <begin position="6"/>
        <end position="240"/>
    </location>
</feature>
<dbReference type="GO" id="GO:0015627">
    <property type="term" value="C:type II protein secretion system complex"/>
    <property type="evidence" value="ECO:0007669"/>
    <property type="project" value="InterPro"/>
</dbReference>
<proteinExistence type="inferred from homology"/>
<dbReference type="EMBL" id="BSNC01000003">
    <property type="protein sequence ID" value="GLP95917.1"/>
    <property type="molecule type" value="Genomic_DNA"/>
</dbReference>
<reference evidence="13" key="2">
    <citation type="submission" date="2023-01" db="EMBL/GenBank/DDBJ databases">
        <title>Draft genome sequence of Paraferrimonas sedimenticola strain NBRC 101628.</title>
        <authorList>
            <person name="Sun Q."/>
            <person name="Mori K."/>
        </authorList>
    </citation>
    <scope>NUCLEOTIDE SEQUENCE</scope>
    <source>
        <strain evidence="13">NBRC 101628</strain>
    </source>
</reference>
<evidence type="ECO:0000256" key="5">
    <source>
        <dbReference type="ARBA" id="ARBA00022519"/>
    </source>
</evidence>
<evidence type="ECO:0000256" key="3">
    <source>
        <dbReference type="ARBA" id="ARBA00022448"/>
    </source>
</evidence>
<dbReference type="Gene3D" id="3.30.1360.100">
    <property type="entry name" value="General secretion pathway protein M, EpsM"/>
    <property type="match status" value="1"/>
</dbReference>
<keyword evidence="3 10" id="KW-0813">Transport</keyword>
<evidence type="ECO:0000313" key="14">
    <source>
        <dbReference type="Proteomes" id="UP001161422"/>
    </source>
</evidence>
<dbReference type="PIRSF" id="PIRSF015761">
    <property type="entry name" value="Protein_L"/>
    <property type="match status" value="1"/>
</dbReference>
<dbReference type="NCBIfam" id="TIGR01709">
    <property type="entry name" value="typeII_sec_gspL"/>
    <property type="match status" value="1"/>
</dbReference>
<evidence type="ECO:0000256" key="9">
    <source>
        <dbReference type="ARBA" id="ARBA00023136"/>
    </source>
</evidence>
<comment type="caution">
    <text evidence="13">The sequence shown here is derived from an EMBL/GenBank/DDBJ whole genome shotgun (WGS) entry which is preliminary data.</text>
</comment>
<evidence type="ECO:0000256" key="2">
    <source>
        <dbReference type="ARBA" id="ARBA00005318"/>
    </source>
</evidence>
<dbReference type="Gene3D" id="3.30.420.380">
    <property type="match status" value="1"/>
</dbReference>
<evidence type="ECO:0000256" key="8">
    <source>
        <dbReference type="ARBA" id="ARBA00022989"/>
    </source>
</evidence>
<dbReference type="InterPro" id="IPR024230">
    <property type="entry name" value="GspL_cyto_dom"/>
</dbReference>
<evidence type="ECO:0000313" key="13">
    <source>
        <dbReference type="EMBL" id="GLP95917.1"/>
    </source>
</evidence>
<reference evidence="13" key="1">
    <citation type="journal article" date="2014" name="Int. J. Syst. Evol. Microbiol.">
        <title>Complete genome sequence of Corynebacterium casei LMG S-19264T (=DSM 44701T), isolated from a smear-ripened cheese.</title>
        <authorList>
            <consortium name="US DOE Joint Genome Institute (JGI-PGF)"/>
            <person name="Walter F."/>
            <person name="Albersmeier A."/>
            <person name="Kalinowski J."/>
            <person name="Ruckert C."/>
        </authorList>
    </citation>
    <scope>NUCLEOTIDE SEQUENCE</scope>
    <source>
        <strain evidence="13">NBRC 101628</strain>
    </source>
</reference>
<accession>A0AA37RW85</accession>
<evidence type="ECO:0000256" key="4">
    <source>
        <dbReference type="ARBA" id="ARBA00022475"/>
    </source>
</evidence>
<dbReference type="GO" id="GO:0009276">
    <property type="term" value="C:Gram-negative-bacterium-type cell wall"/>
    <property type="evidence" value="ECO:0007669"/>
    <property type="project" value="InterPro"/>
</dbReference>
<dbReference type="RefSeq" id="WP_095506483.1">
    <property type="nucleotide sequence ID" value="NZ_BSNC01000003.1"/>
</dbReference>
<dbReference type="Pfam" id="PF12693">
    <property type="entry name" value="GspL_C"/>
    <property type="match status" value="1"/>
</dbReference>
<gene>
    <name evidence="13" type="primary">gspL</name>
    <name evidence="13" type="ORF">GCM10007895_12230</name>
</gene>
<comment type="function">
    <text evidence="10">Inner membrane component of the type II secretion system required for the energy-dependent secretion of extracellular factors such as proteases and toxins from the periplasm.</text>
</comment>
<keyword evidence="9" id="KW-0472">Membrane</keyword>
<sequence>MSEQVYIRLGRDFDQPISWLLYSTTEDEVIASGELANAGQLEELTERARGKTLDVLVSAEAVTLTQVELPEKGQRQALKALPFMLEEELAQDVEQCHFVVGPIDNNIASVAVVAKAQMSQWLDWLAAAELTPRKMVIDVLSLPHDSEQWSAIQLGEQWLLRLQAGQGMSVSPEWLSLLAAKEVADAADEERDPISVAAYSPLELPMLEVRQQTLELPLLVLAKGAAKAPMNLLSGEFAPKREYFKAFKLWQKVAVVAGVCLLLGMLNNGLQWYLYNAEADALEEQASKVYQQLFNSTPRKGLVRTQIDSKLRELQGGGEGSQLFSVMDELDKAFEEVPSLKLSGIRYDANRQELRLSIKAENFAHIEQFQNLASQQFDVNAGSMNDSGEMITGTITIKER</sequence>
<dbReference type="InterPro" id="IPR025691">
    <property type="entry name" value="GspL_pp_dom"/>
</dbReference>
<comment type="subcellular location">
    <subcellularLocation>
        <location evidence="1">Cell inner membrane</location>
        <topology evidence="1">Single-pass membrane protein</topology>
    </subcellularLocation>
</comment>
<organism evidence="13 14">
    <name type="scientific">Paraferrimonas sedimenticola</name>
    <dbReference type="NCBI Taxonomy" id="375674"/>
    <lineage>
        <taxon>Bacteria</taxon>
        <taxon>Pseudomonadati</taxon>
        <taxon>Pseudomonadota</taxon>
        <taxon>Gammaproteobacteria</taxon>
        <taxon>Alteromonadales</taxon>
        <taxon>Ferrimonadaceae</taxon>
        <taxon>Paraferrimonas</taxon>
    </lineage>
</organism>
<dbReference type="Pfam" id="PF05134">
    <property type="entry name" value="T2SSL"/>
    <property type="match status" value="1"/>
</dbReference>
<dbReference type="InterPro" id="IPR007812">
    <property type="entry name" value="T2SS_protein-GspL"/>
</dbReference>
<dbReference type="SUPFAM" id="SSF53067">
    <property type="entry name" value="Actin-like ATPase domain"/>
    <property type="match status" value="2"/>
</dbReference>
<dbReference type="Proteomes" id="UP001161422">
    <property type="component" value="Unassembled WGS sequence"/>
</dbReference>
<dbReference type="GO" id="GO:0005886">
    <property type="term" value="C:plasma membrane"/>
    <property type="evidence" value="ECO:0007669"/>
    <property type="project" value="UniProtKB-SubCell"/>
</dbReference>
<evidence type="ECO:0000256" key="6">
    <source>
        <dbReference type="ARBA" id="ARBA00022692"/>
    </source>
</evidence>